<gene>
    <name evidence="2" type="ORF">EHQ83_03960</name>
</gene>
<keyword evidence="1" id="KW-1133">Transmembrane helix</keyword>
<reference evidence="2 3" key="1">
    <citation type="journal article" date="2019" name="PLoS Negl. Trop. Dis.">
        <title>Revisiting the worldwide diversity of Leptospira species in the environment.</title>
        <authorList>
            <person name="Vincent A.T."/>
            <person name="Schiettekatte O."/>
            <person name="Bourhy P."/>
            <person name="Veyrier F.J."/>
            <person name="Picardeau M."/>
        </authorList>
    </citation>
    <scope>NUCLEOTIDE SEQUENCE [LARGE SCALE GENOMIC DNA]</scope>
    <source>
        <strain evidence="2 3">201702445</strain>
    </source>
</reference>
<feature type="transmembrane region" description="Helical" evidence="1">
    <location>
        <begin position="74"/>
        <end position="92"/>
    </location>
</feature>
<comment type="caution">
    <text evidence="2">The sequence shown here is derived from an EMBL/GenBank/DDBJ whole genome shotgun (WGS) entry which is preliminary data.</text>
</comment>
<accession>A0A6N4QX11</accession>
<dbReference type="EMBL" id="RQGM01000012">
    <property type="protein sequence ID" value="TGL88109.1"/>
    <property type="molecule type" value="Genomic_DNA"/>
</dbReference>
<evidence type="ECO:0000313" key="2">
    <source>
        <dbReference type="EMBL" id="TGL88109.1"/>
    </source>
</evidence>
<evidence type="ECO:0000313" key="3">
    <source>
        <dbReference type="Proteomes" id="UP000297613"/>
    </source>
</evidence>
<evidence type="ECO:0000256" key="1">
    <source>
        <dbReference type="SAM" id="Phobius"/>
    </source>
</evidence>
<protein>
    <submittedName>
        <fullName evidence="2">Uncharacterized protein</fullName>
    </submittedName>
</protein>
<keyword evidence="1" id="KW-0812">Transmembrane</keyword>
<sequence>MKHGFEFRIKSLTDELLKNIEKTQSFLNSDKQEEIKQFSKRILNNIEQFRSLEKELLANTLPENYESIRNKKQIINIAIYFLLLHITTWYCIKISRSILMPLQSKSDEWQLSPLDSAKFPNFEDWFQVEEIQETETEIKKFLDYLKPLHSNIFEIEELSSIKTQMESNQTFNSIPTHGEPKMIAAIQSLNSALNYFIESLKKEPHDLKEAADIIKKTIQKINNR</sequence>
<dbReference type="AlphaFoldDB" id="A0A6N4QX11"/>
<proteinExistence type="predicted"/>
<dbReference type="RefSeq" id="WP_135570710.1">
    <property type="nucleotide sequence ID" value="NZ_RQGK01000021.1"/>
</dbReference>
<name>A0A6N4QX11_9LEPT</name>
<keyword evidence="1" id="KW-0472">Membrane</keyword>
<organism evidence="2 3">
    <name type="scientific">Leptospira yasudae</name>
    <dbReference type="NCBI Taxonomy" id="2202201"/>
    <lineage>
        <taxon>Bacteria</taxon>
        <taxon>Pseudomonadati</taxon>
        <taxon>Spirochaetota</taxon>
        <taxon>Spirochaetia</taxon>
        <taxon>Leptospirales</taxon>
        <taxon>Leptospiraceae</taxon>
        <taxon>Leptospira</taxon>
    </lineage>
</organism>
<dbReference type="Proteomes" id="UP000297613">
    <property type="component" value="Unassembled WGS sequence"/>
</dbReference>